<evidence type="ECO:0000313" key="1">
    <source>
        <dbReference type="EMBL" id="RFZ76047.1"/>
    </source>
</evidence>
<comment type="caution">
    <text evidence="1">The sequence shown here is derived from an EMBL/GenBank/DDBJ whole genome shotgun (WGS) entry which is preliminary data.</text>
</comment>
<dbReference type="Proteomes" id="UP000260680">
    <property type="component" value="Unassembled WGS sequence"/>
</dbReference>
<dbReference type="EMBL" id="QOHO01000107">
    <property type="protein sequence ID" value="RFZ76047.1"/>
    <property type="molecule type" value="Genomic_DNA"/>
</dbReference>
<name>A0A3E2N4X4_9FIRM</name>
<gene>
    <name evidence="1" type="ORF">DS742_25975</name>
</gene>
<dbReference type="AlphaFoldDB" id="A0A3E2N4X4"/>
<organism evidence="1 2">
    <name type="scientific">Lacrimispora amygdalina</name>
    <dbReference type="NCBI Taxonomy" id="253257"/>
    <lineage>
        <taxon>Bacteria</taxon>
        <taxon>Bacillati</taxon>
        <taxon>Bacillota</taxon>
        <taxon>Clostridia</taxon>
        <taxon>Lachnospirales</taxon>
        <taxon>Lachnospiraceae</taxon>
        <taxon>Lacrimispora</taxon>
    </lineage>
</organism>
<protein>
    <submittedName>
        <fullName evidence="1">Uncharacterized protein</fullName>
    </submittedName>
</protein>
<evidence type="ECO:0000313" key="2">
    <source>
        <dbReference type="Proteomes" id="UP000260680"/>
    </source>
</evidence>
<accession>A0A3E2N4X4</accession>
<proteinExistence type="predicted"/>
<sequence>MVCKCSGFRFSESRNTVSGVREKDIFSLQIKKIEEIKKYYVAEFQSARHRWYYPYAVTQD</sequence>
<reference evidence="1 2" key="1">
    <citation type="submission" date="2018-07" db="EMBL/GenBank/DDBJ databases">
        <title>New species, Clostridium PI-S10-A1B.</title>
        <authorList>
            <person name="Krishna G."/>
            <person name="Summeta K."/>
            <person name="Shikha S."/>
            <person name="Prabhu P.B."/>
            <person name="Suresh K."/>
        </authorList>
    </citation>
    <scope>NUCLEOTIDE SEQUENCE [LARGE SCALE GENOMIC DNA]</scope>
    <source>
        <strain evidence="1 2">PI-S10-A1B</strain>
    </source>
</reference>